<proteinExistence type="predicted"/>
<accession>A0A0V0GJW9</accession>
<evidence type="ECO:0000256" key="1">
    <source>
        <dbReference type="SAM" id="Phobius"/>
    </source>
</evidence>
<organism evidence="2">
    <name type="scientific">Solanum chacoense</name>
    <name type="common">Chaco potato</name>
    <dbReference type="NCBI Taxonomy" id="4108"/>
    <lineage>
        <taxon>Eukaryota</taxon>
        <taxon>Viridiplantae</taxon>
        <taxon>Streptophyta</taxon>
        <taxon>Embryophyta</taxon>
        <taxon>Tracheophyta</taxon>
        <taxon>Spermatophyta</taxon>
        <taxon>Magnoliopsida</taxon>
        <taxon>eudicotyledons</taxon>
        <taxon>Gunneridae</taxon>
        <taxon>Pentapetalae</taxon>
        <taxon>asterids</taxon>
        <taxon>lamiids</taxon>
        <taxon>Solanales</taxon>
        <taxon>Solanaceae</taxon>
        <taxon>Solanoideae</taxon>
        <taxon>Solaneae</taxon>
        <taxon>Solanum</taxon>
    </lineage>
</organism>
<protein>
    <submittedName>
        <fullName evidence="2">Putative ovule protein</fullName>
    </submittedName>
</protein>
<dbReference type="EMBL" id="GEDG01037188">
    <property type="protein sequence ID" value="JAP08280.1"/>
    <property type="molecule type" value="Transcribed_RNA"/>
</dbReference>
<feature type="transmembrane region" description="Helical" evidence="1">
    <location>
        <begin position="20"/>
        <end position="36"/>
    </location>
</feature>
<evidence type="ECO:0000313" key="2">
    <source>
        <dbReference type="EMBL" id="JAP08280.1"/>
    </source>
</evidence>
<dbReference type="AlphaFoldDB" id="A0A0V0GJW9"/>
<keyword evidence="1" id="KW-1133">Transmembrane helix</keyword>
<keyword evidence="1" id="KW-0472">Membrane</keyword>
<name>A0A0V0GJW9_SOLCH</name>
<reference evidence="2" key="1">
    <citation type="submission" date="2015-12" db="EMBL/GenBank/DDBJ databases">
        <title>Gene expression during late stages of embryo sac development: a critical building block for successful pollen-pistil interactions.</title>
        <authorList>
            <person name="Liu Y."/>
            <person name="Joly V."/>
            <person name="Sabar M."/>
            <person name="Matton D.P."/>
        </authorList>
    </citation>
    <scope>NUCLEOTIDE SEQUENCE</scope>
</reference>
<feature type="non-terminal residue" evidence="2">
    <location>
        <position position="1"/>
    </location>
</feature>
<sequence>RSYSSRYTAIDGKRQYVEGSTLPLIVFFILSLSICSRSSRKANTRFFPFPLPEWVENLRKRCLS</sequence>
<keyword evidence="1" id="KW-0812">Transmembrane</keyword>